<evidence type="ECO:0000313" key="2">
    <source>
        <dbReference type="Proteomes" id="UP000500806"/>
    </source>
</evidence>
<dbReference type="AlphaFoldDB" id="A0A6M9PIG5"/>
<reference evidence="1 2" key="1">
    <citation type="submission" date="2018-04" db="EMBL/GenBank/DDBJ databases">
        <title>Polynucleobacter sp. LimPoW16 genome.</title>
        <authorList>
            <person name="Hahn M.W."/>
        </authorList>
    </citation>
    <scope>NUCLEOTIDE SEQUENCE [LARGE SCALE GENOMIC DNA]</scope>
    <source>
        <strain evidence="1 2">LimPoW16</strain>
    </source>
</reference>
<dbReference type="Proteomes" id="UP000500806">
    <property type="component" value="Chromosome"/>
</dbReference>
<dbReference type="EMBL" id="CP028941">
    <property type="protein sequence ID" value="QKM61954.1"/>
    <property type="molecule type" value="Genomic_DNA"/>
</dbReference>
<dbReference type="KEGG" id="pani:DCO16_01970"/>
<name>A0A6M9PIG5_9BURK</name>
<gene>
    <name evidence="1" type="ORF">DCO16_01970</name>
</gene>
<protein>
    <submittedName>
        <fullName evidence="1">Uncharacterized protein</fullName>
    </submittedName>
</protein>
<sequence>MEILIRPTGLRMVEGRPRFLNLEELTDVDAISVTANWNGFTILRGYASSPEWRDVLTEELVQSCNLSNKVVALDGPEMMLFLVPRTKGHGTTLKLITDLFVAIERHKIKTLDFTHYACLRGNLPEGEILEILNFLFNPKLTTCLETLIWKVDARMEDEMRDLFFRSSRV</sequence>
<organism evidence="1 2">
    <name type="scientific">Polynucleobacter antarcticus</name>
    <dbReference type="NCBI Taxonomy" id="1743162"/>
    <lineage>
        <taxon>Bacteria</taxon>
        <taxon>Pseudomonadati</taxon>
        <taxon>Pseudomonadota</taxon>
        <taxon>Betaproteobacteria</taxon>
        <taxon>Burkholderiales</taxon>
        <taxon>Burkholderiaceae</taxon>
        <taxon>Polynucleobacter</taxon>
    </lineage>
</organism>
<proteinExistence type="predicted"/>
<evidence type="ECO:0000313" key="1">
    <source>
        <dbReference type="EMBL" id="QKM61954.1"/>
    </source>
</evidence>
<dbReference type="RefSeq" id="WP_173942107.1">
    <property type="nucleotide sequence ID" value="NZ_CBCSCD010000005.1"/>
</dbReference>
<accession>A0A6M9PIG5</accession>
<keyword evidence="2" id="KW-1185">Reference proteome</keyword>